<organism evidence="12">
    <name type="scientific">Salvia splendens</name>
    <name type="common">Scarlet sage</name>
    <dbReference type="NCBI Taxonomy" id="180675"/>
    <lineage>
        <taxon>Eukaryota</taxon>
        <taxon>Viridiplantae</taxon>
        <taxon>Streptophyta</taxon>
        <taxon>Embryophyta</taxon>
        <taxon>Tracheophyta</taxon>
        <taxon>Spermatophyta</taxon>
        <taxon>Magnoliopsida</taxon>
        <taxon>eudicotyledons</taxon>
        <taxon>Gunneridae</taxon>
        <taxon>Pentapetalae</taxon>
        <taxon>asterids</taxon>
        <taxon>lamiids</taxon>
        <taxon>Lamiales</taxon>
        <taxon>Lamiaceae</taxon>
        <taxon>Nepetoideae</taxon>
        <taxon>Mentheae</taxon>
        <taxon>Salviinae</taxon>
        <taxon>Salvia</taxon>
        <taxon>Salvia subgen. Calosphace</taxon>
        <taxon>core Calosphace</taxon>
    </lineage>
</organism>
<evidence type="ECO:0000256" key="9">
    <source>
        <dbReference type="RuleBase" id="RU361172"/>
    </source>
</evidence>
<comment type="pathway">
    <text evidence="2 9">Purine metabolism; AMP biosynthesis via de novo pathway; AMP from IMP: step 2/2.</text>
</comment>
<dbReference type="EMBL" id="PNBA02000016">
    <property type="protein sequence ID" value="KAG6397008.1"/>
    <property type="molecule type" value="Genomic_DNA"/>
</dbReference>
<comment type="pathway">
    <text evidence="1 9">Purine metabolism; IMP biosynthesis via de novo pathway; 5-amino-1-(5-phospho-D-ribosyl)imidazole-4-carboxamide from 5-amino-1-(5-phospho-D-ribosyl)imidazole-4-carboxylate: step 2/2.</text>
</comment>
<dbReference type="InterPro" id="IPR013539">
    <property type="entry name" value="PurB_C"/>
</dbReference>
<keyword evidence="13" id="KW-1185">Reference proteome</keyword>
<dbReference type="InterPro" id="IPR024083">
    <property type="entry name" value="Fumarase/histidase_N"/>
</dbReference>
<dbReference type="GO" id="GO:0006188">
    <property type="term" value="P:IMP biosynthetic process"/>
    <property type="evidence" value="ECO:0007669"/>
    <property type="project" value="InterPro"/>
</dbReference>
<dbReference type="Gene3D" id="1.20.200.10">
    <property type="entry name" value="Fumarase/aspartase (Central domain)"/>
    <property type="match status" value="1"/>
</dbReference>
<reference evidence="12" key="2">
    <citation type="submission" date="2020-08" db="EMBL/GenBank/DDBJ databases">
        <title>Plant Genome Project.</title>
        <authorList>
            <person name="Zhang R.-G."/>
        </authorList>
    </citation>
    <scope>NUCLEOTIDE SEQUENCE</scope>
    <source>
        <strain evidence="12">Huo1</strain>
        <tissue evidence="12">Leaf</tissue>
    </source>
</reference>
<dbReference type="FunFam" id="1.20.200.10:FF:000004">
    <property type="entry name" value="Adenylosuccinate lyase"/>
    <property type="match status" value="1"/>
</dbReference>
<keyword evidence="6 9" id="KW-0658">Purine biosynthesis</keyword>
<dbReference type="AlphaFoldDB" id="A0A8X8WMU7"/>
<sequence>MDLGVAVRSFNTKTTTSYFSHLHHIKPDNLNSNRVASYAFLHSRRNPMGRASVKVNNSITDSVSKVLSSILGLELERKICASEFGSLWVTRFACSDQFMVYEDIMVNSMDAHDYVLDLELSSLAALCPLDGRYWFKVKDLAPFMSEFGLIKYRVVVEVVSGGYKGIGSEIKWLLKLSQIDEVSEVPKFSKEAESYLQNLIDQFNLDDALEVKKIEKVTNHDVKAVEYFLKQICQSHPEINKVLEFFHFACTSEDINNLAHALMLKDSLNKVILPSMDKLIRALCDIATATASISMLSRTHGQPASPTTLGKEMAVFAYRLSREREILSQIEILGKFAGAVGNYNAHLVAYPEVNWPQVAEEFVTSLGISFNPYVTQIESHDYMARLFNSIMLFNNILVDFDRDIWGYISLGYFKQITKAGEIGSSTMPHKVNPIDFENSEGNCGIANGGLSHLSTKLPISRMQRDLTDSTVLRNMGVGLGHSLLAYKSALQGIAKLQVNEASLNTDLNQTWEVLAEPIQTVMRRCGVPEPYEKLKELTRGRAVTRESIREFIERLDIPTDAKKGLLDLTPHTYTGEAEELAKKLNLVRSSVNGASLS</sequence>
<dbReference type="PANTHER" id="PTHR43411:SF1">
    <property type="entry name" value="ADENYLOSUCCINATE LYASE"/>
    <property type="match status" value="1"/>
</dbReference>
<accession>A0A8X8WMU7</accession>
<protein>
    <recommendedName>
        <fullName evidence="5 9">Adenylosuccinate lyase</fullName>
        <shortName evidence="9">ASL</shortName>
        <ecNumber evidence="4 9">4.3.2.2</ecNumber>
    </recommendedName>
    <alternativeName>
        <fullName evidence="8 9">Adenylosuccinase</fullName>
    </alternativeName>
</protein>
<evidence type="ECO:0000256" key="2">
    <source>
        <dbReference type="ARBA" id="ARBA00004734"/>
    </source>
</evidence>
<comment type="similarity">
    <text evidence="3 9">Belongs to the lyase 1 family. Adenylosuccinate lyase subfamily.</text>
</comment>
<dbReference type="NCBIfam" id="NF006764">
    <property type="entry name" value="PRK09285.1"/>
    <property type="match status" value="1"/>
</dbReference>
<comment type="catalytic activity">
    <reaction evidence="9">
        <text>N(6)-(1,2-dicarboxyethyl)-AMP = fumarate + AMP</text>
        <dbReference type="Rhea" id="RHEA:16853"/>
        <dbReference type="ChEBI" id="CHEBI:29806"/>
        <dbReference type="ChEBI" id="CHEBI:57567"/>
        <dbReference type="ChEBI" id="CHEBI:456215"/>
        <dbReference type="EC" id="4.3.2.2"/>
    </reaction>
</comment>
<dbReference type="InterPro" id="IPR047136">
    <property type="entry name" value="PurB_bact"/>
</dbReference>
<name>A0A8X8WMU7_SALSN</name>
<dbReference type="SUPFAM" id="SSF48557">
    <property type="entry name" value="L-aspartase-like"/>
    <property type="match status" value="1"/>
</dbReference>
<dbReference type="InterPro" id="IPR020557">
    <property type="entry name" value="Fumarate_lyase_CS"/>
</dbReference>
<dbReference type="PROSITE" id="PS00163">
    <property type="entry name" value="FUMARATE_LYASES"/>
    <property type="match status" value="1"/>
</dbReference>
<keyword evidence="7 9" id="KW-0456">Lyase</keyword>
<evidence type="ECO:0000256" key="3">
    <source>
        <dbReference type="ARBA" id="ARBA00008273"/>
    </source>
</evidence>
<evidence type="ECO:0000256" key="1">
    <source>
        <dbReference type="ARBA" id="ARBA00004706"/>
    </source>
</evidence>
<evidence type="ECO:0000256" key="5">
    <source>
        <dbReference type="ARBA" id="ARBA00017058"/>
    </source>
</evidence>
<dbReference type="PANTHER" id="PTHR43411">
    <property type="entry name" value="ADENYLOSUCCINATE LYASE"/>
    <property type="match status" value="1"/>
</dbReference>
<dbReference type="GO" id="GO:0004018">
    <property type="term" value="F:N6-(1,2-dicarboxyethyl)AMP AMP-lyase (fumarate-forming) activity"/>
    <property type="evidence" value="ECO:0007669"/>
    <property type="project" value="InterPro"/>
</dbReference>
<dbReference type="Gene3D" id="1.10.275.10">
    <property type="entry name" value="Fumarase/aspartase (N-terminal domain)"/>
    <property type="match status" value="1"/>
</dbReference>
<dbReference type="EC" id="4.3.2.2" evidence="4 9"/>
<evidence type="ECO:0000256" key="8">
    <source>
        <dbReference type="ARBA" id="ARBA00030717"/>
    </source>
</evidence>
<comment type="caution">
    <text evidence="12">The sequence shown here is derived from an EMBL/GenBank/DDBJ whole genome shotgun (WGS) entry which is preliminary data.</text>
</comment>
<evidence type="ECO:0000256" key="4">
    <source>
        <dbReference type="ARBA" id="ARBA00012339"/>
    </source>
</evidence>
<evidence type="ECO:0000259" key="10">
    <source>
        <dbReference type="Pfam" id="PF00206"/>
    </source>
</evidence>
<feature type="domain" description="Fumarate lyase N-terminal" evidence="10">
    <location>
        <begin position="185"/>
        <end position="444"/>
    </location>
</feature>
<evidence type="ECO:0000256" key="7">
    <source>
        <dbReference type="ARBA" id="ARBA00023239"/>
    </source>
</evidence>
<evidence type="ECO:0000259" key="11">
    <source>
        <dbReference type="Pfam" id="PF08328"/>
    </source>
</evidence>
<dbReference type="InterPro" id="IPR022761">
    <property type="entry name" value="Fumarate_lyase_N"/>
</dbReference>
<evidence type="ECO:0000313" key="12">
    <source>
        <dbReference type="EMBL" id="KAG6397008.1"/>
    </source>
</evidence>
<evidence type="ECO:0000313" key="13">
    <source>
        <dbReference type="Proteomes" id="UP000298416"/>
    </source>
</evidence>
<gene>
    <name evidence="12" type="ORF">SASPL_143169</name>
</gene>
<dbReference type="InterPro" id="IPR008948">
    <property type="entry name" value="L-Aspartase-like"/>
</dbReference>
<dbReference type="Pfam" id="PF08328">
    <property type="entry name" value="ASL_C"/>
    <property type="match status" value="1"/>
</dbReference>
<dbReference type="Pfam" id="PF00206">
    <property type="entry name" value="Lyase_1"/>
    <property type="match status" value="1"/>
</dbReference>
<dbReference type="InterPro" id="IPR000362">
    <property type="entry name" value="Fumarate_lyase_fam"/>
</dbReference>
<dbReference type="PRINTS" id="PR00149">
    <property type="entry name" value="FUMRATELYASE"/>
</dbReference>
<comment type="catalytic activity">
    <reaction evidence="9">
        <text>(2S)-2-[5-amino-1-(5-phospho-beta-D-ribosyl)imidazole-4-carboxamido]succinate = 5-amino-1-(5-phospho-beta-D-ribosyl)imidazole-4-carboxamide + fumarate</text>
        <dbReference type="Rhea" id="RHEA:23920"/>
        <dbReference type="ChEBI" id="CHEBI:29806"/>
        <dbReference type="ChEBI" id="CHEBI:58443"/>
        <dbReference type="ChEBI" id="CHEBI:58475"/>
        <dbReference type="EC" id="4.3.2.2"/>
    </reaction>
</comment>
<dbReference type="Gene3D" id="1.10.40.30">
    <property type="entry name" value="Fumarase/aspartase (C-terminal domain)"/>
    <property type="match status" value="1"/>
</dbReference>
<evidence type="ECO:0000256" key="6">
    <source>
        <dbReference type="ARBA" id="ARBA00022755"/>
    </source>
</evidence>
<dbReference type="Proteomes" id="UP000298416">
    <property type="component" value="Unassembled WGS sequence"/>
</dbReference>
<reference evidence="12" key="1">
    <citation type="submission" date="2018-01" db="EMBL/GenBank/DDBJ databases">
        <authorList>
            <person name="Mao J.F."/>
        </authorList>
    </citation>
    <scope>NUCLEOTIDE SEQUENCE</scope>
    <source>
        <strain evidence="12">Huo1</strain>
        <tissue evidence="12">Leaf</tissue>
    </source>
</reference>
<proteinExistence type="inferred from homology"/>
<dbReference type="NCBIfam" id="TIGR00928">
    <property type="entry name" value="purB"/>
    <property type="match status" value="1"/>
</dbReference>
<dbReference type="InterPro" id="IPR004769">
    <property type="entry name" value="Pur_lyase"/>
</dbReference>
<dbReference type="CDD" id="cd01598">
    <property type="entry name" value="PurB"/>
    <property type="match status" value="1"/>
</dbReference>
<feature type="domain" description="Adenylosuccinate lyase PurB C-terminal" evidence="11">
    <location>
        <begin position="460"/>
        <end position="574"/>
    </location>
</feature>